<dbReference type="AlphaFoldDB" id="B2WH80"/>
<dbReference type="Proteomes" id="UP000001471">
    <property type="component" value="Unassembled WGS sequence"/>
</dbReference>
<gene>
    <name evidence="1" type="ORF">PTRG_09339</name>
</gene>
<reference evidence="2" key="1">
    <citation type="journal article" date="2013" name="G3 (Bethesda)">
        <title>Comparative genomics of a plant-pathogenic fungus, Pyrenophora tritici-repentis, reveals transduplication and the impact of repeat elements on pathogenicity and population divergence.</title>
        <authorList>
            <person name="Manning V.A."/>
            <person name="Pandelova I."/>
            <person name="Dhillon B."/>
            <person name="Wilhelm L.J."/>
            <person name="Goodwin S.B."/>
            <person name="Berlin A.M."/>
            <person name="Figueroa M."/>
            <person name="Freitag M."/>
            <person name="Hane J.K."/>
            <person name="Henrissat B."/>
            <person name="Holman W.H."/>
            <person name="Kodira C.D."/>
            <person name="Martin J."/>
            <person name="Oliver R.P."/>
            <person name="Robbertse B."/>
            <person name="Schackwitz W."/>
            <person name="Schwartz D.C."/>
            <person name="Spatafora J.W."/>
            <person name="Turgeon B.G."/>
            <person name="Yandava C."/>
            <person name="Young S."/>
            <person name="Zhou S."/>
            <person name="Zeng Q."/>
            <person name="Grigoriev I.V."/>
            <person name="Ma L.-J."/>
            <person name="Ciuffetti L.M."/>
        </authorList>
    </citation>
    <scope>NUCLEOTIDE SEQUENCE [LARGE SCALE GENOMIC DNA]</scope>
    <source>
        <strain evidence="2">Pt-1C-BFP</strain>
    </source>
</reference>
<dbReference type="HOGENOM" id="CLU_977098_0_0_1"/>
<dbReference type="InParanoid" id="B2WH80"/>
<protein>
    <submittedName>
        <fullName evidence="1">Uncharacterized protein</fullName>
    </submittedName>
</protein>
<evidence type="ECO:0000313" key="2">
    <source>
        <dbReference type="Proteomes" id="UP000001471"/>
    </source>
</evidence>
<sequence length="285" mass="33686">MYEHKHQQLYDMSWPIRFLAQALRNDMKILDLIQKTKFTPYIEGIGRYNIINLESSIASAAYAANLELHYYLGRVHYDRNIRTSNLTPYMPLLREVGLNLIDLEAEVFNIRLRRDKSNKRQTIFNAFYHRWNLIVHAHKFTEAMSRIIKHHQKTYSGIWSNRTRQGIQDSLKNITAACEALYFLYRFYLPVYMRRLDLMSASELDQNILGAKRYWLTYYQTRRQNEQRMAELDENLAMMSKARMARAVARKNRYAAERKLSVVSGGDLFPEGVNLRGVRGGEICR</sequence>
<accession>B2WH80</accession>
<dbReference type="EMBL" id="DS231625">
    <property type="protein sequence ID" value="EDU42390.1"/>
    <property type="molecule type" value="Genomic_DNA"/>
</dbReference>
<evidence type="ECO:0000313" key="1">
    <source>
        <dbReference type="EMBL" id="EDU42390.1"/>
    </source>
</evidence>
<proteinExistence type="predicted"/>
<organism evidence="1 2">
    <name type="scientific">Pyrenophora tritici-repentis (strain Pt-1C-BFP)</name>
    <name type="common">Wheat tan spot fungus</name>
    <name type="synonym">Drechslera tritici-repentis</name>
    <dbReference type="NCBI Taxonomy" id="426418"/>
    <lineage>
        <taxon>Eukaryota</taxon>
        <taxon>Fungi</taxon>
        <taxon>Dikarya</taxon>
        <taxon>Ascomycota</taxon>
        <taxon>Pezizomycotina</taxon>
        <taxon>Dothideomycetes</taxon>
        <taxon>Pleosporomycetidae</taxon>
        <taxon>Pleosporales</taxon>
        <taxon>Pleosporineae</taxon>
        <taxon>Pleosporaceae</taxon>
        <taxon>Pyrenophora</taxon>
    </lineage>
</organism>
<name>B2WH80_PYRTR</name>